<feature type="non-terminal residue" evidence="2">
    <location>
        <position position="260"/>
    </location>
</feature>
<evidence type="ECO:0000259" key="1">
    <source>
        <dbReference type="Pfam" id="PF00501"/>
    </source>
</evidence>
<dbReference type="InterPro" id="IPR000873">
    <property type="entry name" value="AMP-dep_synth/lig_dom"/>
</dbReference>
<feature type="domain" description="AMP-dependent synthetase/ligase" evidence="1">
    <location>
        <begin position="18"/>
        <end position="258"/>
    </location>
</feature>
<organism evidence="2 3">
    <name type="scientific">Pseudomonas cedrina</name>
    <dbReference type="NCBI Taxonomy" id="651740"/>
    <lineage>
        <taxon>Bacteria</taxon>
        <taxon>Pseudomonadati</taxon>
        <taxon>Pseudomonadota</taxon>
        <taxon>Gammaproteobacteria</taxon>
        <taxon>Pseudomonadales</taxon>
        <taxon>Pseudomonadaceae</taxon>
        <taxon>Pseudomonas</taxon>
    </lineage>
</organism>
<dbReference type="GO" id="GO:0043041">
    <property type="term" value="P:amino acid activation for nonribosomal peptide biosynthetic process"/>
    <property type="evidence" value="ECO:0007669"/>
    <property type="project" value="TreeGrafter"/>
</dbReference>
<gene>
    <name evidence="2" type="ORF">CQ006_27875</name>
</gene>
<reference evidence="2 3" key="1">
    <citation type="submission" date="2017-09" db="EMBL/GenBank/DDBJ databases">
        <title>Genomic, metabolic, and phenotypic characteristics of bacterial isolates from the natural microbiome of the model nematode Caenorhabditis elegans.</title>
        <authorList>
            <person name="Zimmermann J."/>
            <person name="Obeng N."/>
            <person name="Yang W."/>
            <person name="Obeng O."/>
            <person name="Kissoyan K."/>
            <person name="Pees B."/>
            <person name="Dirksen P."/>
            <person name="Hoppner M."/>
            <person name="Franke A."/>
            <person name="Rosenstiel P."/>
            <person name="Leippe M."/>
            <person name="Dierking K."/>
            <person name="Kaleta C."/>
            <person name="Schulenburg H."/>
        </authorList>
    </citation>
    <scope>NUCLEOTIDE SEQUENCE [LARGE SCALE GENOMIC DNA]</scope>
    <source>
        <strain evidence="2 3">MYb184</strain>
    </source>
</reference>
<accession>A0A2S9D3I0</accession>
<evidence type="ECO:0000313" key="2">
    <source>
        <dbReference type="EMBL" id="PRB87256.1"/>
    </source>
</evidence>
<dbReference type="FunFam" id="3.40.50.980:FF:000001">
    <property type="entry name" value="Non-ribosomal peptide synthetase"/>
    <property type="match status" value="1"/>
</dbReference>
<dbReference type="Gene3D" id="3.40.50.980">
    <property type="match status" value="2"/>
</dbReference>
<evidence type="ECO:0000313" key="3">
    <source>
        <dbReference type="Proteomes" id="UP000239458"/>
    </source>
</evidence>
<dbReference type="SUPFAM" id="SSF56801">
    <property type="entry name" value="Acetyl-CoA synthetase-like"/>
    <property type="match status" value="1"/>
</dbReference>
<dbReference type="RefSeq" id="WP_146120509.1">
    <property type="nucleotide sequence ID" value="NZ_PCQE01000114.1"/>
</dbReference>
<dbReference type="GO" id="GO:0005737">
    <property type="term" value="C:cytoplasm"/>
    <property type="evidence" value="ECO:0007669"/>
    <property type="project" value="TreeGrafter"/>
</dbReference>
<dbReference type="PANTHER" id="PTHR45527:SF1">
    <property type="entry name" value="FATTY ACID SYNTHASE"/>
    <property type="match status" value="1"/>
</dbReference>
<proteinExistence type="predicted"/>
<comment type="caution">
    <text evidence="2">The sequence shown here is derived from an EMBL/GenBank/DDBJ whole genome shotgun (WGS) entry which is preliminary data.</text>
</comment>
<sequence length="260" mass="28372">MEHYQDSQRYSLGKLYDAVVEKFPSHPAVIHDGITLTYSELRERADALASELSRSFGVNQGDRVGIYLDRSDQLIVAILATVRLGASYVPLDPDYPIERVRYMFQDSNSAVLITQCKHRIKARQLTDAVLDLDSPYLILNGGFTPELLHRAGASSLAYVMYTSGSTGDPKGVAVTHGNIINLISSDYYSDITSSSRMAQLSNSSFDATTFELWGALLNGACLIIIKGTAAYDPNTLPSHLAMHRITHAVLTSAVVSQVAA</sequence>
<dbReference type="PROSITE" id="PS00455">
    <property type="entry name" value="AMP_BINDING"/>
    <property type="match status" value="1"/>
</dbReference>
<dbReference type="GO" id="GO:0044550">
    <property type="term" value="P:secondary metabolite biosynthetic process"/>
    <property type="evidence" value="ECO:0007669"/>
    <property type="project" value="TreeGrafter"/>
</dbReference>
<dbReference type="PANTHER" id="PTHR45527">
    <property type="entry name" value="NONRIBOSOMAL PEPTIDE SYNTHETASE"/>
    <property type="match status" value="1"/>
</dbReference>
<name>A0A2S9D3I0_PSECE</name>
<dbReference type="GO" id="GO:0031177">
    <property type="term" value="F:phosphopantetheine binding"/>
    <property type="evidence" value="ECO:0007669"/>
    <property type="project" value="TreeGrafter"/>
</dbReference>
<dbReference type="EMBL" id="PCQE01000114">
    <property type="protein sequence ID" value="PRB87256.1"/>
    <property type="molecule type" value="Genomic_DNA"/>
</dbReference>
<dbReference type="AlphaFoldDB" id="A0A2S9D3I0"/>
<dbReference type="Proteomes" id="UP000239458">
    <property type="component" value="Unassembled WGS sequence"/>
</dbReference>
<dbReference type="InterPro" id="IPR020845">
    <property type="entry name" value="AMP-binding_CS"/>
</dbReference>
<dbReference type="Pfam" id="PF00501">
    <property type="entry name" value="AMP-binding"/>
    <property type="match status" value="1"/>
</dbReference>
<protein>
    <submittedName>
        <fullName evidence="2">Non-ribosomal peptide synthetase</fullName>
    </submittedName>
</protein>